<keyword evidence="3" id="KW-0276">Fatty acid metabolism</keyword>
<dbReference type="Gene3D" id="3.40.50.12780">
    <property type="entry name" value="N-terminal domain of ligase-like"/>
    <property type="match status" value="1"/>
</dbReference>
<dbReference type="EMBL" id="SBLC01000081">
    <property type="protein sequence ID" value="RWY35594.1"/>
    <property type="molecule type" value="Genomic_DNA"/>
</dbReference>
<gene>
    <name evidence="5" type="ORF">EP867_18770</name>
</gene>
<evidence type="ECO:0000256" key="2">
    <source>
        <dbReference type="ARBA" id="ARBA00022598"/>
    </source>
</evidence>
<dbReference type="SUPFAM" id="SSF56801">
    <property type="entry name" value="Acetyl-CoA synthetase-like"/>
    <property type="match status" value="1"/>
</dbReference>
<comment type="caution">
    <text evidence="5">The sequence shown here is derived from an EMBL/GenBank/DDBJ whole genome shotgun (WGS) entry which is preliminary data.</text>
</comment>
<evidence type="ECO:0000313" key="5">
    <source>
        <dbReference type="EMBL" id="RWY35594.1"/>
    </source>
</evidence>
<evidence type="ECO:0000256" key="3">
    <source>
        <dbReference type="ARBA" id="ARBA00022832"/>
    </source>
</evidence>
<comment type="similarity">
    <text evidence="1">Belongs to the ATP-dependent AMP-binding enzyme family.</text>
</comment>
<sequence>MPQDGRTIGAVRIRGPWIVSGYYGIEGNFLSEDGWFRTGDLGRIDADGYLHLTDRVKDVIKSGGEWISSIDVENEVLKCPGVLAAALIAVPHPRWMERPLLLVSARPGETCCRRRSAPIWPRASRAGGCPMTSWCCRNCRSRAPERSRRQSCAQLMPITNCPSAWRAPEENPDT</sequence>
<evidence type="ECO:0000313" key="6">
    <source>
        <dbReference type="Proteomes" id="UP000287168"/>
    </source>
</evidence>
<protein>
    <submittedName>
        <fullName evidence="5">Uncharacterized protein</fullName>
    </submittedName>
</protein>
<proteinExistence type="inferred from homology"/>
<dbReference type="GO" id="GO:0016874">
    <property type="term" value="F:ligase activity"/>
    <property type="evidence" value="ECO:0007669"/>
    <property type="project" value="UniProtKB-KW"/>
</dbReference>
<dbReference type="PANTHER" id="PTHR43859">
    <property type="entry name" value="ACYL-ACTIVATING ENZYME"/>
    <property type="match status" value="1"/>
</dbReference>
<keyword evidence="6" id="KW-1185">Reference proteome</keyword>
<dbReference type="Gene3D" id="3.30.300.30">
    <property type="match status" value="1"/>
</dbReference>
<dbReference type="Proteomes" id="UP000287168">
    <property type="component" value="Unassembled WGS sequence"/>
</dbReference>
<keyword evidence="4" id="KW-0443">Lipid metabolism</keyword>
<accession>A0A451GGE7</accession>
<evidence type="ECO:0000256" key="1">
    <source>
        <dbReference type="ARBA" id="ARBA00006432"/>
    </source>
</evidence>
<reference evidence="5 6" key="1">
    <citation type="journal article" date="2015" name="Int. J. Syst. Evol. Microbiol.">
        <title>Gemmobacter intermedius sp. nov., isolated from a white stork (Ciconia ciconia).</title>
        <authorList>
            <person name="Kampfer P."/>
            <person name="Jerzak L."/>
            <person name="Wilharm G."/>
            <person name="Golke J."/>
            <person name="Busse H.J."/>
            <person name="Glaeser S.P."/>
        </authorList>
    </citation>
    <scope>NUCLEOTIDE SEQUENCE [LARGE SCALE GENOMIC DNA]</scope>
    <source>
        <strain evidence="5 6">119/4</strain>
    </source>
</reference>
<dbReference type="PANTHER" id="PTHR43859:SF4">
    <property type="entry name" value="BUTANOATE--COA LIGASE AAE1-RELATED"/>
    <property type="match status" value="1"/>
</dbReference>
<evidence type="ECO:0000256" key="4">
    <source>
        <dbReference type="ARBA" id="ARBA00023098"/>
    </source>
</evidence>
<keyword evidence="2" id="KW-0436">Ligase</keyword>
<name>A0A451GGE7_9RHOB</name>
<dbReference type="InterPro" id="IPR045851">
    <property type="entry name" value="AMP-bd_C_sf"/>
</dbReference>
<dbReference type="AlphaFoldDB" id="A0A451GGE7"/>
<organism evidence="5 6">
    <name type="scientific">Falsigemmobacter intermedius</name>
    <dbReference type="NCBI Taxonomy" id="1553448"/>
    <lineage>
        <taxon>Bacteria</taxon>
        <taxon>Pseudomonadati</taxon>
        <taxon>Pseudomonadota</taxon>
        <taxon>Alphaproteobacteria</taxon>
        <taxon>Rhodobacterales</taxon>
        <taxon>Paracoccaceae</taxon>
        <taxon>Falsigemmobacter</taxon>
    </lineage>
</organism>
<dbReference type="InterPro" id="IPR042099">
    <property type="entry name" value="ANL_N_sf"/>
</dbReference>
<dbReference type="OrthoDB" id="9803968at2"/>
<dbReference type="GO" id="GO:0006631">
    <property type="term" value="P:fatty acid metabolic process"/>
    <property type="evidence" value="ECO:0007669"/>
    <property type="project" value="UniProtKB-KW"/>
</dbReference>